<feature type="region of interest" description="Disordered" evidence="1">
    <location>
        <begin position="1"/>
        <end position="21"/>
    </location>
</feature>
<sequence>MPRSRTRSDYSPQEPPPLEAPPQVVEVVAWQIASRTWCTHLPDALLGVQCDSCGEQWPCDAWYVADDVITDCLDDSRAPRRTEVDASLTVP</sequence>
<name>A0A841FF73_9ACTN</name>
<dbReference type="Proteomes" id="UP000548476">
    <property type="component" value="Unassembled WGS sequence"/>
</dbReference>
<evidence type="ECO:0000256" key="1">
    <source>
        <dbReference type="SAM" id="MobiDB-lite"/>
    </source>
</evidence>
<keyword evidence="3" id="KW-1185">Reference proteome</keyword>
<comment type="caution">
    <text evidence="2">The sequence shown here is derived from an EMBL/GenBank/DDBJ whole genome shotgun (WGS) entry which is preliminary data.</text>
</comment>
<reference evidence="2 3" key="1">
    <citation type="submission" date="2020-08" db="EMBL/GenBank/DDBJ databases">
        <title>Genomic Encyclopedia of Type Strains, Phase IV (KMG-IV): sequencing the most valuable type-strain genomes for metagenomic binning, comparative biology and taxonomic classification.</title>
        <authorList>
            <person name="Goeker M."/>
        </authorList>
    </citation>
    <scope>NUCLEOTIDE SEQUENCE [LARGE SCALE GENOMIC DNA]</scope>
    <source>
        <strain evidence="2 3">YIM 65646</strain>
    </source>
</reference>
<evidence type="ECO:0000313" key="2">
    <source>
        <dbReference type="EMBL" id="MBB6035961.1"/>
    </source>
</evidence>
<proteinExistence type="predicted"/>
<protein>
    <submittedName>
        <fullName evidence="2">Uncharacterized protein</fullName>
    </submittedName>
</protein>
<accession>A0A841FF73</accession>
<dbReference type="AlphaFoldDB" id="A0A841FF73"/>
<dbReference type="RefSeq" id="WP_184788823.1">
    <property type="nucleotide sequence ID" value="NZ_BONT01000046.1"/>
</dbReference>
<organism evidence="2 3">
    <name type="scientific">Phytomonospora endophytica</name>
    <dbReference type="NCBI Taxonomy" id="714109"/>
    <lineage>
        <taxon>Bacteria</taxon>
        <taxon>Bacillati</taxon>
        <taxon>Actinomycetota</taxon>
        <taxon>Actinomycetes</taxon>
        <taxon>Micromonosporales</taxon>
        <taxon>Micromonosporaceae</taxon>
        <taxon>Phytomonospora</taxon>
    </lineage>
</organism>
<dbReference type="EMBL" id="JACHGT010000008">
    <property type="protein sequence ID" value="MBB6035961.1"/>
    <property type="molecule type" value="Genomic_DNA"/>
</dbReference>
<evidence type="ECO:0000313" key="3">
    <source>
        <dbReference type="Proteomes" id="UP000548476"/>
    </source>
</evidence>
<gene>
    <name evidence="2" type="ORF">HNR73_003829</name>
</gene>